<dbReference type="EMBL" id="SRLH01000001">
    <property type="protein sequence ID" value="TGD59905.1"/>
    <property type="molecule type" value="Genomic_DNA"/>
</dbReference>
<evidence type="ECO:0000313" key="2">
    <source>
        <dbReference type="Proteomes" id="UP000297407"/>
    </source>
</evidence>
<dbReference type="Proteomes" id="UP000297407">
    <property type="component" value="Unassembled WGS sequence"/>
</dbReference>
<name>A0A4Z0LDF1_9FLAO</name>
<organism evidence="1 2">
    <name type="scientific">Flavobacterium humi</name>
    <dbReference type="NCBI Taxonomy" id="2562683"/>
    <lineage>
        <taxon>Bacteria</taxon>
        <taxon>Pseudomonadati</taxon>
        <taxon>Bacteroidota</taxon>
        <taxon>Flavobacteriia</taxon>
        <taxon>Flavobacteriales</taxon>
        <taxon>Flavobacteriaceae</taxon>
        <taxon>Flavobacterium</taxon>
    </lineage>
</organism>
<sequence>MQLSCLRFAYRINPSHIFQRIKVLDLEDIFFQA</sequence>
<gene>
    <name evidence="1" type="ORF">E4635_00280</name>
</gene>
<keyword evidence="2" id="KW-1185">Reference proteome</keyword>
<comment type="caution">
    <text evidence="1">The sequence shown here is derived from an EMBL/GenBank/DDBJ whole genome shotgun (WGS) entry which is preliminary data.</text>
</comment>
<accession>A0A4Z0LDF1</accession>
<reference evidence="1 2" key="1">
    <citation type="submission" date="2019-04" db="EMBL/GenBank/DDBJ databases">
        <title>Flavobacterium sp. strain DS2-A Genome sequencing and assembly.</title>
        <authorList>
            <person name="Kim I."/>
        </authorList>
    </citation>
    <scope>NUCLEOTIDE SEQUENCE [LARGE SCALE GENOMIC DNA]</scope>
    <source>
        <strain evidence="1 2">DS2-A</strain>
    </source>
</reference>
<protein>
    <submittedName>
        <fullName evidence="1">Uncharacterized protein</fullName>
    </submittedName>
</protein>
<evidence type="ECO:0000313" key="1">
    <source>
        <dbReference type="EMBL" id="TGD59905.1"/>
    </source>
</evidence>
<proteinExistence type="predicted"/>
<dbReference type="AlphaFoldDB" id="A0A4Z0LDF1"/>